<protein>
    <submittedName>
        <fullName evidence="2">SGNH/GDSL hydrolase family protein</fullName>
    </submittedName>
</protein>
<name>A0ABS8NID6_9BACT</name>
<dbReference type="InterPro" id="IPR051532">
    <property type="entry name" value="Ester_Hydrolysis_Enzymes"/>
</dbReference>
<sequence>MPNSNANKMSPRSLTRRGVATLIATLLLSLGWMTNHSSAQEAIDVLSGARIAVVGDSITQAGHYVSLLSYQLQKQYPDRDFDIYPLGLGSETVSGLSEDGHAGGRFPRPCLLERLERLLDRVKPDVIIACYGMNDGIYQPLNQERMDAFQNGMLSFIRQSQKAGVKQIYLVTPPIYDDLTRQKEVDYDVVLAEFASWESSLQLDGVEVIDLHTPMKKARKQREQPFSRDHVHPGMDGHWVMAQTIASGLGLPPLNRSLADVQADPMFSLIDQKHKLRWKGWMNHIGYTREKHYPSAPLGKTEVEAQQLQASIDALRQE</sequence>
<evidence type="ECO:0000313" key="2">
    <source>
        <dbReference type="EMBL" id="MCC9643325.1"/>
    </source>
</evidence>
<comment type="caution">
    <text evidence="2">The sequence shown here is derived from an EMBL/GenBank/DDBJ whole genome shotgun (WGS) entry which is preliminary data.</text>
</comment>
<dbReference type="Gene3D" id="3.40.50.1110">
    <property type="entry name" value="SGNH hydrolase"/>
    <property type="match status" value="1"/>
</dbReference>
<evidence type="ECO:0000313" key="3">
    <source>
        <dbReference type="Proteomes" id="UP001430306"/>
    </source>
</evidence>
<dbReference type="Proteomes" id="UP001430306">
    <property type="component" value="Unassembled WGS sequence"/>
</dbReference>
<dbReference type="PANTHER" id="PTHR30383">
    <property type="entry name" value="THIOESTERASE 1/PROTEASE 1/LYSOPHOSPHOLIPASE L1"/>
    <property type="match status" value="1"/>
</dbReference>
<gene>
    <name evidence="2" type="ORF">LOC71_13650</name>
</gene>
<keyword evidence="2" id="KW-0378">Hydrolase</keyword>
<dbReference type="GO" id="GO:0016787">
    <property type="term" value="F:hydrolase activity"/>
    <property type="evidence" value="ECO:0007669"/>
    <property type="project" value="UniProtKB-KW"/>
</dbReference>
<dbReference type="InterPro" id="IPR013830">
    <property type="entry name" value="SGNH_hydro"/>
</dbReference>
<proteinExistence type="predicted"/>
<dbReference type="InterPro" id="IPR036514">
    <property type="entry name" value="SGNH_hydro_sf"/>
</dbReference>
<dbReference type="Pfam" id="PF13472">
    <property type="entry name" value="Lipase_GDSL_2"/>
    <property type="match status" value="1"/>
</dbReference>
<organism evidence="2 3">
    <name type="scientific">Rhodopirellula halodulae</name>
    <dbReference type="NCBI Taxonomy" id="2894198"/>
    <lineage>
        <taxon>Bacteria</taxon>
        <taxon>Pseudomonadati</taxon>
        <taxon>Planctomycetota</taxon>
        <taxon>Planctomycetia</taxon>
        <taxon>Pirellulales</taxon>
        <taxon>Pirellulaceae</taxon>
        <taxon>Rhodopirellula</taxon>
    </lineage>
</organism>
<reference evidence="2" key="1">
    <citation type="submission" date="2021-11" db="EMBL/GenBank/DDBJ databases">
        <title>Genome sequence.</title>
        <authorList>
            <person name="Sun Q."/>
        </authorList>
    </citation>
    <scope>NUCLEOTIDE SEQUENCE</scope>
    <source>
        <strain evidence="2">JC740</strain>
    </source>
</reference>
<dbReference type="EMBL" id="JAJKFW010000024">
    <property type="protein sequence ID" value="MCC9643325.1"/>
    <property type="molecule type" value="Genomic_DNA"/>
</dbReference>
<keyword evidence="3" id="KW-1185">Reference proteome</keyword>
<dbReference type="SUPFAM" id="SSF52266">
    <property type="entry name" value="SGNH hydrolase"/>
    <property type="match status" value="1"/>
</dbReference>
<dbReference type="CDD" id="cd01834">
    <property type="entry name" value="SGNH_hydrolase_like_2"/>
    <property type="match status" value="1"/>
</dbReference>
<dbReference type="RefSeq" id="WP_230274279.1">
    <property type="nucleotide sequence ID" value="NZ_JAJKFW010000024.1"/>
</dbReference>
<dbReference type="PANTHER" id="PTHR30383:SF5">
    <property type="entry name" value="SGNH HYDROLASE-TYPE ESTERASE DOMAIN-CONTAINING PROTEIN"/>
    <property type="match status" value="1"/>
</dbReference>
<feature type="domain" description="SGNH hydrolase-type esterase" evidence="1">
    <location>
        <begin position="53"/>
        <end position="239"/>
    </location>
</feature>
<evidence type="ECO:0000259" key="1">
    <source>
        <dbReference type="Pfam" id="PF13472"/>
    </source>
</evidence>
<accession>A0ABS8NID6</accession>